<evidence type="ECO:0000313" key="7">
    <source>
        <dbReference type="EMBL" id="KAF7829767.1"/>
    </source>
</evidence>
<organism evidence="7 8">
    <name type="scientific">Senna tora</name>
    <dbReference type="NCBI Taxonomy" id="362788"/>
    <lineage>
        <taxon>Eukaryota</taxon>
        <taxon>Viridiplantae</taxon>
        <taxon>Streptophyta</taxon>
        <taxon>Embryophyta</taxon>
        <taxon>Tracheophyta</taxon>
        <taxon>Spermatophyta</taxon>
        <taxon>Magnoliopsida</taxon>
        <taxon>eudicotyledons</taxon>
        <taxon>Gunneridae</taxon>
        <taxon>Pentapetalae</taxon>
        <taxon>rosids</taxon>
        <taxon>fabids</taxon>
        <taxon>Fabales</taxon>
        <taxon>Fabaceae</taxon>
        <taxon>Caesalpinioideae</taxon>
        <taxon>Cassia clade</taxon>
        <taxon>Senna</taxon>
    </lineage>
</organism>
<proteinExistence type="inferred from homology"/>
<feature type="short sequence motif" description="VHIID" evidence="5">
    <location>
        <begin position="322"/>
        <end position="326"/>
    </location>
</feature>
<dbReference type="EMBL" id="JAAIUW010000005">
    <property type="protein sequence ID" value="KAF7829767.1"/>
    <property type="molecule type" value="Genomic_DNA"/>
</dbReference>
<evidence type="ECO:0000313" key="8">
    <source>
        <dbReference type="Proteomes" id="UP000634136"/>
    </source>
</evidence>
<dbReference type="AlphaFoldDB" id="A0A834TYN6"/>
<comment type="subcellular location">
    <subcellularLocation>
        <location evidence="1">Nucleus</location>
    </subcellularLocation>
</comment>
<comment type="similarity">
    <text evidence="5">Belongs to the GRAS family.</text>
</comment>
<protein>
    <submittedName>
        <fullName evidence="7">Scarecrow-like protein 1</fullName>
    </submittedName>
</protein>
<keyword evidence="2" id="KW-0805">Transcription regulation</keyword>
<reference evidence="7" key="1">
    <citation type="submission" date="2020-09" db="EMBL/GenBank/DDBJ databases">
        <title>Genome-Enabled Discovery of Anthraquinone Biosynthesis in Senna tora.</title>
        <authorList>
            <person name="Kang S.-H."/>
            <person name="Pandey R.P."/>
            <person name="Lee C.-M."/>
            <person name="Sim J.-S."/>
            <person name="Jeong J.-T."/>
            <person name="Choi B.-S."/>
            <person name="Jung M."/>
            <person name="Ginzburg D."/>
            <person name="Zhao K."/>
            <person name="Won S.Y."/>
            <person name="Oh T.-J."/>
            <person name="Yu Y."/>
            <person name="Kim N.-H."/>
            <person name="Lee O.R."/>
            <person name="Lee T.-H."/>
            <person name="Bashyal P."/>
            <person name="Kim T.-S."/>
            <person name="Lee W.-H."/>
            <person name="Kawkins C."/>
            <person name="Kim C.-K."/>
            <person name="Kim J.S."/>
            <person name="Ahn B.O."/>
            <person name="Rhee S.Y."/>
            <person name="Sohng J.K."/>
        </authorList>
    </citation>
    <scope>NUCLEOTIDE SEQUENCE</scope>
    <source>
        <tissue evidence="7">Leaf</tissue>
    </source>
</reference>
<evidence type="ECO:0000256" key="4">
    <source>
        <dbReference type="ARBA" id="ARBA00023242"/>
    </source>
</evidence>
<dbReference type="Pfam" id="PF03514">
    <property type="entry name" value="GRAS"/>
    <property type="match status" value="1"/>
</dbReference>
<evidence type="ECO:0000256" key="1">
    <source>
        <dbReference type="ARBA" id="ARBA00004123"/>
    </source>
</evidence>
<dbReference type="OrthoDB" id="615187at2759"/>
<evidence type="ECO:0000256" key="2">
    <source>
        <dbReference type="ARBA" id="ARBA00023015"/>
    </source>
</evidence>
<keyword evidence="3" id="KW-0804">Transcription</keyword>
<gene>
    <name evidence="7" type="ORF">G2W53_012100</name>
</gene>
<dbReference type="PROSITE" id="PS50985">
    <property type="entry name" value="GRAS"/>
    <property type="match status" value="1"/>
</dbReference>
<feature type="compositionally biased region" description="Low complexity" evidence="6">
    <location>
        <begin position="191"/>
        <end position="206"/>
    </location>
</feature>
<evidence type="ECO:0000256" key="3">
    <source>
        <dbReference type="ARBA" id="ARBA00023163"/>
    </source>
</evidence>
<feature type="region of interest" description="SAW" evidence="5">
    <location>
        <begin position="510"/>
        <end position="584"/>
    </location>
</feature>
<dbReference type="GO" id="GO:0005634">
    <property type="term" value="C:nucleus"/>
    <property type="evidence" value="ECO:0007669"/>
    <property type="project" value="UniProtKB-SubCell"/>
</dbReference>
<feature type="region of interest" description="Disordered" evidence="6">
    <location>
        <begin position="186"/>
        <end position="206"/>
    </location>
</feature>
<dbReference type="PANTHER" id="PTHR31636">
    <property type="entry name" value="OSJNBA0084A10.13 PROTEIN-RELATED"/>
    <property type="match status" value="1"/>
</dbReference>
<feature type="region of interest" description="Leucine repeat I (LRI)" evidence="5">
    <location>
        <begin position="212"/>
        <end position="272"/>
    </location>
</feature>
<name>A0A834TYN6_9FABA</name>
<keyword evidence="8" id="KW-1185">Reference proteome</keyword>
<feature type="region of interest" description="VHIID" evidence="5">
    <location>
        <begin position="291"/>
        <end position="356"/>
    </location>
</feature>
<comment type="caution">
    <text evidence="7">The sequence shown here is derived from an EMBL/GenBank/DDBJ whole genome shotgun (WGS) entry which is preliminary data.</text>
</comment>
<keyword evidence="4" id="KW-0539">Nucleus</keyword>
<evidence type="ECO:0000256" key="6">
    <source>
        <dbReference type="SAM" id="MobiDB-lite"/>
    </source>
</evidence>
<dbReference type="Proteomes" id="UP000634136">
    <property type="component" value="Unassembled WGS sequence"/>
</dbReference>
<evidence type="ECO:0000256" key="5">
    <source>
        <dbReference type="PROSITE-ProRule" id="PRU01191"/>
    </source>
</evidence>
<accession>A0A834TYN6</accession>
<comment type="caution">
    <text evidence="5">Lacks conserved residue(s) required for the propagation of feature annotation.</text>
</comment>
<dbReference type="InterPro" id="IPR005202">
    <property type="entry name" value="TF_GRAS"/>
</dbReference>
<sequence>MSLVGSAELADAPYRNAKLYSIKGTDVRPGFSSQIFGPDKHRTMYMTETYSSESYEKYFHDSPSEELIEASSSGISGNSLPDGAFSYPLRASSGASMLTNNPFDTSLMSTRHHDDFQSNFASDFLENGSPDPLDFDGEMRLKLQELEKALLNDNEDEEEEEDMFATVQSMEIDAQWADPIQTILQHDSPKESSSSDSNLSSISSKEILQSPRTPKQLLLECAAAMSEVNVEEASSMINELRQMVSIQGDPSQRIAAYMVEGLAARMAESGSSIYKALRCKEPPSSDRLAAMQILFEVCPCFKFGFIAANGAITEAVKDEKKVHIIDFDINQGSQYITLIQALASRPGKPPRVRLTGVDDPESVQRSVGGLKIIGQRLEKLAEVLGLPFEFQAVASRSSLVTPSMLNCRPGEALVVNFAFQLHHMPDESVSTVNERDQLLRMVKGLNPKLVTVVEQDVNTNTTPFFPRFVEAYNYYSAVFESLDATLPRESQDRMNVERQCLARDIVNIVACEGEDRIERYEVAGKWRARMIMAGFTSSPMSANVTDAIRKLITQYSDRYKIKDVMGALHFGWEDKNLIVASAWSNFGLCEEFVMNNMHGIFEVVAQSLYVDQYNDHEDLLDPNSRFCA</sequence>